<evidence type="ECO:0000313" key="4">
    <source>
        <dbReference type="Proteomes" id="UP000276741"/>
    </source>
</evidence>
<dbReference type="Pfam" id="PF01575">
    <property type="entry name" value="MaoC_dehydratas"/>
    <property type="match status" value="1"/>
</dbReference>
<evidence type="ECO:0000259" key="1">
    <source>
        <dbReference type="Pfam" id="PF01575"/>
    </source>
</evidence>
<dbReference type="CDD" id="cd03441">
    <property type="entry name" value="R_hydratase_like"/>
    <property type="match status" value="1"/>
</dbReference>
<name>A0A348B602_9CREN</name>
<dbReference type="PANTHER" id="PTHR43664">
    <property type="entry name" value="MONOAMINE OXIDASE-RELATED"/>
    <property type="match status" value="1"/>
</dbReference>
<protein>
    <submittedName>
        <fullName evidence="2">MaoC family dehydratase</fullName>
    </submittedName>
</protein>
<dbReference type="EMBL" id="BMQS01000020">
    <property type="protein sequence ID" value="GGU01544.1"/>
    <property type="molecule type" value="Genomic_DNA"/>
</dbReference>
<evidence type="ECO:0000313" key="3">
    <source>
        <dbReference type="EMBL" id="GGU01544.1"/>
    </source>
</evidence>
<sequence>MLMVKFIKGLTIQTPARTVSEADIVLFAGLSGDYHPAHTNEVYAKEQEFLGGRVAHGLLTLAISEGLFVRSGVIDWEKEPLVSLGFNDVRFPNPVRPGDTIRSTFSVTDVRESKSRPGWLVVTLKGETKNQKGEIVCSYEHVILVKSEGEKPG</sequence>
<dbReference type="EMBL" id="AP018553">
    <property type="protein sequence ID" value="BBD73604.1"/>
    <property type="molecule type" value="Genomic_DNA"/>
</dbReference>
<dbReference type="KEGG" id="sacd:HS1genome_1993"/>
<dbReference type="InterPro" id="IPR052342">
    <property type="entry name" value="MCH/BMMD"/>
</dbReference>
<evidence type="ECO:0000313" key="2">
    <source>
        <dbReference type="EMBL" id="BBD73604.1"/>
    </source>
</evidence>
<reference evidence="3" key="4">
    <citation type="submission" date="2020-09" db="EMBL/GenBank/DDBJ databases">
        <authorList>
            <person name="Sun Q."/>
            <person name="Ohkuma M."/>
        </authorList>
    </citation>
    <scope>NUCLEOTIDE SEQUENCE</scope>
    <source>
        <strain evidence="3">JCM 31740</strain>
    </source>
</reference>
<reference evidence="2" key="3">
    <citation type="journal article" date="2019" name="BMC Res. Notes">
        <title>Complete genome sequence of the Sulfodiicoccus acidiphilus strain HS-1T, the first crenarchaeon that lacks polB3, isolated from an acidic hot spring in Ohwaku-dani, Hakone, Japan.</title>
        <authorList>
            <person name="Sakai H.D."/>
            <person name="Kurosawa N."/>
        </authorList>
    </citation>
    <scope>NUCLEOTIDE SEQUENCE</scope>
    <source>
        <strain evidence="2">HS-1</strain>
    </source>
</reference>
<gene>
    <name evidence="3" type="ORF">GCM10007116_18390</name>
    <name evidence="2" type="ORF">HS1genome_1993</name>
</gene>
<dbReference type="SUPFAM" id="SSF54637">
    <property type="entry name" value="Thioesterase/thiol ester dehydrase-isomerase"/>
    <property type="match status" value="1"/>
</dbReference>
<organism evidence="2 4">
    <name type="scientific">Sulfodiicoccus acidiphilus</name>
    <dbReference type="NCBI Taxonomy" id="1670455"/>
    <lineage>
        <taxon>Archaea</taxon>
        <taxon>Thermoproteota</taxon>
        <taxon>Thermoprotei</taxon>
        <taxon>Sulfolobales</taxon>
        <taxon>Sulfolobaceae</taxon>
        <taxon>Sulfodiicoccus</taxon>
    </lineage>
</organism>
<reference evidence="3" key="1">
    <citation type="journal article" date="2014" name="Int. J. Syst. Evol. Microbiol.">
        <title>Complete genome sequence of Corynebacterium casei LMG S-19264T (=DSM 44701T), isolated from a smear-ripened cheese.</title>
        <authorList>
            <consortium name="US DOE Joint Genome Institute (JGI-PGF)"/>
            <person name="Walter F."/>
            <person name="Albersmeier A."/>
            <person name="Kalinowski J."/>
            <person name="Ruckert C."/>
        </authorList>
    </citation>
    <scope>NUCLEOTIDE SEQUENCE</scope>
    <source>
        <strain evidence="3">JCM 31740</strain>
    </source>
</reference>
<dbReference type="InterPro" id="IPR029069">
    <property type="entry name" value="HotDog_dom_sf"/>
</dbReference>
<keyword evidence="4" id="KW-1185">Reference proteome</keyword>
<feature type="domain" description="MaoC-like" evidence="1">
    <location>
        <begin position="14"/>
        <end position="114"/>
    </location>
</feature>
<dbReference type="PANTHER" id="PTHR43664:SF1">
    <property type="entry name" value="BETA-METHYLMALYL-COA DEHYDRATASE"/>
    <property type="match status" value="1"/>
</dbReference>
<dbReference type="AlphaFoldDB" id="A0A348B602"/>
<dbReference type="InterPro" id="IPR002539">
    <property type="entry name" value="MaoC-like_dom"/>
</dbReference>
<reference evidence="4" key="2">
    <citation type="submission" date="2018-04" db="EMBL/GenBank/DDBJ databases">
        <title>Complete genome sequence of Sulfodiicoccus acidiphilus strain HS-1.</title>
        <authorList>
            <person name="Sakai H.D."/>
            <person name="Kurosawa N."/>
        </authorList>
    </citation>
    <scope>NUCLEOTIDE SEQUENCE [LARGE SCALE GENOMIC DNA]</scope>
    <source>
        <strain evidence="4">HS-1</strain>
    </source>
</reference>
<dbReference type="Proteomes" id="UP000276741">
    <property type="component" value="Chromosome"/>
</dbReference>
<dbReference type="Gene3D" id="3.10.129.10">
    <property type="entry name" value="Hotdog Thioesterase"/>
    <property type="match status" value="1"/>
</dbReference>
<proteinExistence type="predicted"/>
<dbReference type="Proteomes" id="UP000616143">
    <property type="component" value="Unassembled WGS sequence"/>
</dbReference>
<accession>A0A348B602</accession>